<dbReference type="InterPro" id="IPR045155">
    <property type="entry name" value="Beta-lactam_cat"/>
</dbReference>
<dbReference type="InterPro" id="IPR012338">
    <property type="entry name" value="Beta-lactam/transpept-like"/>
</dbReference>
<dbReference type="Pfam" id="PF13354">
    <property type="entry name" value="Beta-lactamase2"/>
    <property type="match status" value="1"/>
</dbReference>
<keyword evidence="3" id="KW-1185">Reference proteome</keyword>
<dbReference type="PANTHER" id="PTHR35333">
    <property type="entry name" value="BETA-LACTAMASE"/>
    <property type="match status" value="1"/>
</dbReference>
<dbReference type="AlphaFoldDB" id="A0A928VJ82"/>
<accession>A0A928VJ82</accession>
<dbReference type="Proteomes" id="UP000625316">
    <property type="component" value="Unassembled WGS sequence"/>
</dbReference>
<dbReference type="RefSeq" id="WP_264323574.1">
    <property type="nucleotide sequence ID" value="NZ_JADEXQ010000007.1"/>
</dbReference>
<evidence type="ECO:0000313" key="2">
    <source>
        <dbReference type="EMBL" id="MBE9028748.1"/>
    </source>
</evidence>
<dbReference type="SUPFAM" id="SSF56601">
    <property type="entry name" value="beta-lactamase/transpeptidase-like"/>
    <property type="match status" value="1"/>
</dbReference>
<keyword evidence="2" id="KW-0378">Hydrolase</keyword>
<sequence length="313" mass="35287">MPFFRKDDQLQSLGDRVLERTLQQFPIIARNQIAMTWLVYDPPCIVNTGGAITPAEFWQQQPRGYSYRGVERIYPASVVKLFYLVAIHEWLERGMTQPTAELERAMRDMITESSNDGTGLVVDVLTGTTSGPELAPGPFETWKQQRNIINRYFQSLDWEELKSINACQKTWGDGPYGREKAFYGEGLENRNMLTTEATARLVHSIIGGVAVSSSRSQAMMNVMRRSIDPQVNAADPENQVTEFLGAALPQSATLWSKCGYTSWTRHDAAYIEIPGLRPYLLTVFTDGREHNQEKGILPFVSQQVIEAMQEIGA</sequence>
<gene>
    <name evidence="2" type="ORF">IQ266_03115</name>
</gene>
<dbReference type="EMBL" id="JADEXQ010000007">
    <property type="protein sequence ID" value="MBE9028748.1"/>
    <property type="molecule type" value="Genomic_DNA"/>
</dbReference>
<dbReference type="GO" id="GO:0030655">
    <property type="term" value="P:beta-lactam antibiotic catabolic process"/>
    <property type="evidence" value="ECO:0007669"/>
    <property type="project" value="InterPro"/>
</dbReference>
<reference evidence="2" key="1">
    <citation type="submission" date="2020-10" db="EMBL/GenBank/DDBJ databases">
        <authorList>
            <person name="Castelo-Branco R."/>
            <person name="Eusebio N."/>
            <person name="Adriana R."/>
            <person name="Vieira A."/>
            <person name="Brugerolle De Fraissinette N."/>
            <person name="Rezende De Castro R."/>
            <person name="Schneider M.P."/>
            <person name="Vasconcelos V."/>
            <person name="Leao P.N."/>
        </authorList>
    </citation>
    <scope>NUCLEOTIDE SEQUENCE</scope>
    <source>
        <strain evidence="2">LEGE 11480</strain>
    </source>
</reference>
<evidence type="ECO:0000259" key="1">
    <source>
        <dbReference type="Pfam" id="PF13354"/>
    </source>
</evidence>
<name>A0A928VJ82_9CYAN</name>
<dbReference type="Gene3D" id="3.40.710.10">
    <property type="entry name" value="DD-peptidase/beta-lactamase superfamily"/>
    <property type="match status" value="1"/>
</dbReference>
<dbReference type="GO" id="GO:0046677">
    <property type="term" value="P:response to antibiotic"/>
    <property type="evidence" value="ECO:0007669"/>
    <property type="project" value="InterPro"/>
</dbReference>
<proteinExistence type="predicted"/>
<feature type="domain" description="Beta-lactamase class A catalytic" evidence="1">
    <location>
        <begin position="102"/>
        <end position="285"/>
    </location>
</feature>
<dbReference type="PANTHER" id="PTHR35333:SF3">
    <property type="entry name" value="BETA-LACTAMASE-TYPE TRANSPEPTIDASE FOLD CONTAINING PROTEIN"/>
    <property type="match status" value="1"/>
</dbReference>
<dbReference type="GO" id="GO:0008800">
    <property type="term" value="F:beta-lactamase activity"/>
    <property type="evidence" value="ECO:0007669"/>
    <property type="project" value="InterPro"/>
</dbReference>
<protein>
    <submittedName>
        <fullName evidence="2">Serine hydrolase</fullName>
    </submittedName>
</protein>
<dbReference type="InterPro" id="IPR000871">
    <property type="entry name" value="Beta-lactam_class-A"/>
</dbReference>
<comment type="caution">
    <text evidence="2">The sequence shown here is derived from an EMBL/GenBank/DDBJ whole genome shotgun (WGS) entry which is preliminary data.</text>
</comment>
<organism evidence="2 3">
    <name type="scientific">Romeriopsis navalis LEGE 11480</name>
    <dbReference type="NCBI Taxonomy" id="2777977"/>
    <lineage>
        <taxon>Bacteria</taxon>
        <taxon>Bacillati</taxon>
        <taxon>Cyanobacteriota</taxon>
        <taxon>Cyanophyceae</taxon>
        <taxon>Leptolyngbyales</taxon>
        <taxon>Leptolyngbyaceae</taxon>
        <taxon>Romeriopsis</taxon>
        <taxon>Romeriopsis navalis</taxon>
    </lineage>
</organism>
<evidence type="ECO:0000313" key="3">
    <source>
        <dbReference type="Proteomes" id="UP000625316"/>
    </source>
</evidence>